<protein>
    <submittedName>
        <fullName evidence="9">ATP-dependent DNA ligase</fullName>
    </submittedName>
</protein>
<dbReference type="EMBL" id="BMYR01000003">
    <property type="protein sequence ID" value="GGW56009.1"/>
    <property type="molecule type" value="Genomic_DNA"/>
</dbReference>
<dbReference type="Gene3D" id="2.40.50.140">
    <property type="entry name" value="Nucleic acid-binding proteins"/>
    <property type="match status" value="1"/>
</dbReference>
<dbReference type="Gene3D" id="3.30.1490.70">
    <property type="match status" value="1"/>
</dbReference>
<keyword evidence="4" id="KW-0227">DNA damage</keyword>
<comment type="catalytic activity">
    <reaction evidence="6">
        <text>ATP + (deoxyribonucleotide)n-3'-hydroxyl + 5'-phospho-(deoxyribonucleotide)m = (deoxyribonucleotide)n+m + AMP + diphosphate.</text>
        <dbReference type="EC" id="6.5.1.1"/>
    </reaction>
</comment>
<dbReference type="InterPro" id="IPR012340">
    <property type="entry name" value="NA-bd_OB-fold"/>
</dbReference>
<keyword evidence="2 9" id="KW-0436">Ligase</keyword>
<gene>
    <name evidence="9" type="ORF">GCM10008111_10230</name>
</gene>
<dbReference type="PROSITE" id="PS50160">
    <property type="entry name" value="DNA_LIGASE_A3"/>
    <property type="match status" value="1"/>
</dbReference>
<sequence length="295" mass="33067">MIKKLILCLLISVGVTCSDAYASKAFYVDFLVSATASPVKPDLLLANVYRDDIDEQQYWISEKLDGVRAYWDGKQLISRGGNIIAAPAWFTANFPTQPLDGELWFARQQFEHILSIVSKQQPVTSEWQQLGYYIFELPDAPGTFTERISAMHALVQQQNSPYLHVVQQFRVADKAALMAMLQQLEQDGAEGLMLHHQDALYKTGRSHDLLKLKSYQDTEAIVIGYRPGKGKYQGMVGALVVRTPEGKEFAIGSGLSDALRANPPEIGSAITYRYNGYTNNGIPRFARFLHVRPSF</sequence>
<dbReference type="Gene3D" id="3.30.470.30">
    <property type="entry name" value="DNA ligase/mRNA capping enzyme"/>
    <property type="match status" value="1"/>
</dbReference>
<feature type="domain" description="ATP-dependent DNA ligase family profile" evidence="8">
    <location>
        <begin position="143"/>
        <end position="245"/>
    </location>
</feature>
<evidence type="ECO:0000259" key="8">
    <source>
        <dbReference type="PROSITE" id="PS50160"/>
    </source>
</evidence>
<evidence type="ECO:0000313" key="10">
    <source>
        <dbReference type="Proteomes" id="UP000634667"/>
    </source>
</evidence>
<dbReference type="Proteomes" id="UP000634667">
    <property type="component" value="Unassembled WGS sequence"/>
</dbReference>
<dbReference type="SUPFAM" id="SSF50249">
    <property type="entry name" value="Nucleic acid-binding proteins"/>
    <property type="match status" value="1"/>
</dbReference>
<evidence type="ECO:0000313" key="9">
    <source>
        <dbReference type="EMBL" id="GGW56009.1"/>
    </source>
</evidence>
<dbReference type="Pfam" id="PF01068">
    <property type="entry name" value="DNA_ligase_A_M"/>
    <property type="match status" value="1"/>
</dbReference>
<dbReference type="PANTHER" id="PTHR47810:SF1">
    <property type="entry name" value="DNA LIGASE B"/>
    <property type="match status" value="1"/>
</dbReference>
<proteinExistence type="predicted"/>
<accession>A0ABQ2WKW6</accession>
<keyword evidence="3" id="KW-0235">DNA replication</keyword>
<evidence type="ECO:0000256" key="4">
    <source>
        <dbReference type="ARBA" id="ARBA00022763"/>
    </source>
</evidence>
<keyword evidence="5" id="KW-0234">DNA repair</keyword>
<evidence type="ECO:0000256" key="5">
    <source>
        <dbReference type="ARBA" id="ARBA00023204"/>
    </source>
</evidence>
<feature type="chain" id="PRO_5047400930" evidence="7">
    <location>
        <begin position="23"/>
        <end position="295"/>
    </location>
</feature>
<dbReference type="InterPro" id="IPR012310">
    <property type="entry name" value="DNA_ligase_ATP-dep_cent"/>
</dbReference>
<evidence type="ECO:0000256" key="2">
    <source>
        <dbReference type="ARBA" id="ARBA00022598"/>
    </source>
</evidence>
<comment type="caution">
    <text evidence="9">The sequence shown here is derived from an EMBL/GenBank/DDBJ whole genome shotgun (WGS) entry which is preliminary data.</text>
</comment>
<evidence type="ECO:0000256" key="7">
    <source>
        <dbReference type="SAM" id="SignalP"/>
    </source>
</evidence>
<dbReference type="InterPro" id="IPR050326">
    <property type="entry name" value="NAD_dep_DNA_ligaseB"/>
</dbReference>
<evidence type="ECO:0000256" key="3">
    <source>
        <dbReference type="ARBA" id="ARBA00022705"/>
    </source>
</evidence>
<evidence type="ECO:0000256" key="1">
    <source>
        <dbReference type="ARBA" id="ARBA00001968"/>
    </source>
</evidence>
<dbReference type="InterPro" id="IPR029319">
    <property type="entry name" value="DNA_ligase_OB"/>
</dbReference>
<keyword evidence="10" id="KW-1185">Reference proteome</keyword>
<dbReference type="RefSeq" id="WP_229796934.1">
    <property type="nucleotide sequence ID" value="NZ_BMYR01000003.1"/>
</dbReference>
<reference evidence="10" key="1">
    <citation type="journal article" date="2019" name="Int. J. Syst. Evol. Microbiol.">
        <title>The Global Catalogue of Microorganisms (GCM) 10K type strain sequencing project: providing services to taxonomists for standard genome sequencing and annotation.</title>
        <authorList>
            <consortium name="The Broad Institute Genomics Platform"/>
            <consortium name="The Broad Institute Genome Sequencing Center for Infectious Disease"/>
            <person name="Wu L."/>
            <person name="Ma J."/>
        </authorList>
    </citation>
    <scope>NUCLEOTIDE SEQUENCE [LARGE SCALE GENOMIC DNA]</scope>
    <source>
        <strain evidence="10">KCTC 23723</strain>
    </source>
</reference>
<dbReference type="CDD" id="cd08041">
    <property type="entry name" value="OBF_kDNA_ligase_like"/>
    <property type="match status" value="1"/>
</dbReference>
<dbReference type="PANTHER" id="PTHR47810">
    <property type="entry name" value="DNA LIGASE"/>
    <property type="match status" value="1"/>
</dbReference>
<dbReference type="Pfam" id="PF14743">
    <property type="entry name" value="DNA_ligase_OB_2"/>
    <property type="match status" value="1"/>
</dbReference>
<organism evidence="9 10">
    <name type="scientific">Alishewanella tabrizica</name>
    <dbReference type="NCBI Taxonomy" id="671278"/>
    <lineage>
        <taxon>Bacteria</taxon>
        <taxon>Pseudomonadati</taxon>
        <taxon>Pseudomonadota</taxon>
        <taxon>Gammaproteobacteria</taxon>
        <taxon>Alteromonadales</taxon>
        <taxon>Alteromonadaceae</taxon>
        <taxon>Alishewanella</taxon>
    </lineage>
</organism>
<dbReference type="NCBIfam" id="NF006592">
    <property type="entry name" value="PRK09125.1"/>
    <property type="match status" value="1"/>
</dbReference>
<evidence type="ECO:0000256" key="6">
    <source>
        <dbReference type="ARBA" id="ARBA00034003"/>
    </source>
</evidence>
<feature type="signal peptide" evidence="7">
    <location>
        <begin position="1"/>
        <end position="22"/>
    </location>
</feature>
<keyword evidence="7" id="KW-0732">Signal</keyword>
<name>A0ABQ2WKW6_9ALTE</name>
<dbReference type="CDD" id="cd07896">
    <property type="entry name" value="Adenylation_kDNA_ligase_like"/>
    <property type="match status" value="1"/>
</dbReference>
<dbReference type="GO" id="GO:0016874">
    <property type="term" value="F:ligase activity"/>
    <property type="evidence" value="ECO:0007669"/>
    <property type="project" value="UniProtKB-KW"/>
</dbReference>
<comment type="cofactor">
    <cofactor evidence="1">
        <name>a divalent metal cation</name>
        <dbReference type="ChEBI" id="CHEBI:60240"/>
    </cofactor>
</comment>
<dbReference type="SUPFAM" id="SSF56091">
    <property type="entry name" value="DNA ligase/mRNA capping enzyme, catalytic domain"/>
    <property type="match status" value="1"/>
</dbReference>